<dbReference type="SUPFAM" id="SSF88713">
    <property type="entry name" value="Glycoside hydrolase/deacetylase"/>
    <property type="match status" value="1"/>
</dbReference>
<dbReference type="Gene3D" id="3.20.20.370">
    <property type="entry name" value="Glycoside hydrolase/deacetylase"/>
    <property type="match status" value="1"/>
</dbReference>
<dbReference type="CDD" id="cd10960">
    <property type="entry name" value="CE4_NodB_like_1"/>
    <property type="match status" value="1"/>
</dbReference>
<sequence length="300" mass="33009">MRVVLSIAVALAATAAQAAPKPMIAVTWDDLPAHSALPPGVTRVEIAADLLKASADAKAPAFGFINGVQTERERASTPVLKMWREAGQPLGNHTWSHPNLAALTPDQFTAEIAQNEPMLKDLMGDKDWRWLRYPFLSEGDTPEKRLAVRQWLAANHYKIASVTMTFDDWAFNEPYARCMAKGDTAAVAALEQRFLDGAAAVADRSRAMAKALYGQDIPYVLLMHAGAFDARMTPRLFKLYQDKGFGFTTLETAQKHPFYQTDMDPSLPPQPTTLETAMKAKGLPAPPNPVDLKALENFCR</sequence>
<dbReference type="InterPro" id="IPR050248">
    <property type="entry name" value="Polysacc_deacetylase_ArnD"/>
</dbReference>
<evidence type="ECO:0000256" key="4">
    <source>
        <dbReference type="ARBA" id="ARBA00022723"/>
    </source>
</evidence>
<dbReference type="InterPro" id="IPR011330">
    <property type="entry name" value="Glyco_hydro/deAcase_b/a-brl"/>
</dbReference>
<evidence type="ECO:0000256" key="7">
    <source>
        <dbReference type="SAM" id="SignalP"/>
    </source>
</evidence>
<evidence type="ECO:0000259" key="8">
    <source>
        <dbReference type="PROSITE" id="PS51677"/>
    </source>
</evidence>
<evidence type="ECO:0000313" key="9">
    <source>
        <dbReference type="EMBL" id="AVQ01538.1"/>
    </source>
</evidence>
<feature type="domain" description="NodB homology" evidence="8">
    <location>
        <begin position="22"/>
        <end position="248"/>
    </location>
</feature>
<protein>
    <recommendedName>
        <fullName evidence="3">Chitooligosaccharide deacetylase</fullName>
    </recommendedName>
    <alternativeName>
        <fullName evidence="6">Nodulation protein B</fullName>
    </alternativeName>
</protein>
<comment type="function">
    <text evidence="1">Is involved in generating a small heat-stable compound (Nod), an acylated oligomer of N-acetylglucosamine, that stimulates mitosis in various plant protoplasts.</text>
</comment>
<keyword evidence="4" id="KW-0479">Metal-binding</keyword>
<dbReference type="EMBL" id="CP027850">
    <property type="protein sequence ID" value="AVQ01538.1"/>
    <property type="molecule type" value="Genomic_DNA"/>
</dbReference>
<gene>
    <name evidence="9" type="ORF">B7G68_06520</name>
</gene>
<evidence type="ECO:0000256" key="3">
    <source>
        <dbReference type="ARBA" id="ARBA00020071"/>
    </source>
</evidence>
<feature type="chain" id="PRO_5046418206" description="Chitooligosaccharide deacetylase" evidence="7">
    <location>
        <begin position="19"/>
        <end position="300"/>
    </location>
</feature>
<evidence type="ECO:0000256" key="2">
    <source>
        <dbReference type="ARBA" id="ARBA00010973"/>
    </source>
</evidence>
<dbReference type="PANTHER" id="PTHR10587:SF133">
    <property type="entry name" value="CHITIN DEACETYLASE 1-RELATED"/>
    <property type="match status" value="1"/>
</dbReference>
<keyword evidence="5" id="KW-0378">Hydrolase</keyword>
<organism evidence="9 10">
    <name type="scientific">Caulobacter segnis</name>
    <dbReference type="NCBI Taxonomy" id="88688"/>
    <lineage>
        <taxon>Bacteria</taxon>
        <taxon>Pseudomonadati</taxon>
        <taxon>Pseudomonadota</taxon>
        <taxon>Alphaproteobacteria</taxon>
        <taxon>Caulobacterales</taxon>
        <taxon>Caulobacteraceae</taxon>
        <taxon>Caulobacter</taxon>
    </lineage>
</organism>
<dbReference type="PROSITE" id="PS51677">
    <property type="entry name" value="NODB"/>
    <property type="match status" value="1"/>
</dbReference>
<feature type="signal peptide" evidence="7">
    <location>
        <begin position="1"/>
        <end position="18"/>
    </location>
</feature>
<evidence type="ECO:0000256" key="5">
    <source>
        <dbReference type="ARBA" id="ARBA00022801"/>
    </source>
</evidence>
<evidence type="ECO:0000313" key="10">
    <source>
        <dbReference type="Proteomes" id="UP000240527"/>
    </source>
</evidence>
<proteinExistence type="inferred from homology"/>
<comment type="similarity">
    <text evidence="2">Belongs to the polysaccharide deacetylase family.</text>
</comment>
<dbReference type="Proteomes" id="UP000240527">
    <property type="component" value="Chromosome"/>
</dbReference>
<dbReference type="Pfam" id="PF01522">
    <property type="entry name" value="Polysacc_deac_1"/>
    <property type="match status" value="1"/>
</dbReference>
<evidence type="ECO:0000256" key="1">
    <source>
        <dbReference type="ARBA" id="ARBA00003236"/>
    </source>
</evidence>
<dbReference type="RefSeq" id="WP_013078434.1">
    <property type="nucleotide sequence ID" value="NZ_CP027850.1"/>
</dbReference>
<keyword evidence="10" id="KW-1185">Reference proteome</keyword>
<keyword evidence="7" id="KW-0732">Signal</keyword>
<evidence type="ECO:0000256" key="6">
    <source>
        <dbReference type="ARBA" id="ARBA00032976"/>
    </source>
</evidence>
<dbReference type="InterPro" id="IPR002509">
    <property type="entry name" value="NODB_dom"/>
</dbReference>
<dbReference type="PANTHER" id="PTHR10587">
    <property type="entry name" value="GLYCOSYL TRANSFERASE-RELATED"/>
    <property type="match status" value="1"/>
</dbReference>
<reference evidence="9 10" key="1">
    <citation type="journal article" date="2015" name="Biotechnol. Bioeng.">
        <title>Genome sequence and phenotypic characterization of Caulobacter segnis.</title>
        <authorList>
            <person name="Patel S."/>
            <person name="Fletcher B."/>
            <person name="Scott D.C."/>
            <person name="Ely B."/>
        </authorList>
    </citation>
    <scope>NUCLEOTIDE SEQUENCE [LARGE SCALE GENOMIC DNA]</scope>
    <source>
        <strain evidence="9 10">TK0059</strain>
    </source>
</reference>
<accession>A0ABM6TEI7</accession>
<name>A0ABM6TEI7_9CAUL</name>